<feature type="binding site" evidence="3">
    <location>
        <position position="284"/>
    </location>
    <ligand>
        <name>substrate</name>
    </ligand>
</feature>
<feature type="domain" description="Shikimate dehydrogenase substrate binding N-terminal" evidence="4">
    <location>
        <begin position="5"/>
        <end position="79"/>
    </location>
</feature>
<comment type="cofactor">
    <cofactor evidence="3">
        <name>Mg(2+)</name>
        <dbReference type="ChEBI" id="CHEBI:18420"/>
    </cofactor>
    <text evidence="3">Binds 1 Mg(2+) ion per subunit.</text>
</comment>
<dbReference type="HAMAP" id="MF_00109">
    <property type="entry name" value="Shikimate_kinase"/>
    <property type="match status" value="1"/>
</dbReference>
<dbReference type="EC" id="2.7.1.71" evidence="3"/>
<dbReference type="EMBL" id="JALDAW010000022">
    <property type="protein sequence ID" value="MDY5169042.1"/>
    <property type="molecule type" value="Genomic_DNA"/>
</dbReference>
<dbReference type="InterPro" id="IPR013708">
    <property type="entry name" value="Shikimate_DH-bd_N"/>
</dbReference>
<feature type="binding site" evidence="3">
    <location>
        <position position="364"/>
    </location>
    <ligand>
        <name>ATP</name>
        <dbReference type="ChEBI" id="CHEBI:30616"/>
    </ligand>
</feature>
<dbReference type="SUPFAM" id="SSF51735">
    <property type="entry name" value="NAD(P)-binding Rossmann-fold domains"/>
    <property type="match status" value="1"/>
</dbReference>
<keyword evidence="3" id="KW-0479">Metal-binding</keyword>
<dbReference type="PANTHER" id="PTHR21089">
    <property type="entry name" value="SHIKIMATE DEHYDROGENASE"/>
    <property type="match status" value="1"/>
</dbReference>
<dbReference type="RefSeq" id="WP_022938766.1">
    <property type="nucleotide sequence ID" value="NZ_BAABZA010000002.1"/>
</dbReference>
<feature type="binding site" evidence="3">
    <location>
        <begin position="262"/>
        <end position="267"/>
    </location>
    <ligand>
        <name>ATP</name>
        <dbReference type="ChEBI" id="CHEBI:30616"/>
    </ligand>
</feature>
<dbReference type="CDD" id="cd00464">
    <property type="entry name" value="SK"/>
    <property type="match status" value="1"/>
</dbReference>
<evidence type="ECO:0000313" key="6">
    <source>
        <dbReference type="EMBL" id="PXX80965.1"/>
    </source>
</evidence>
<dbReference type="UniPathway" id="UPA00053">
    <property type="reaction ID" value="UER00088"/>
</dbReference>
<comment type="subunit">
    <text evidence="3">Monomer.</text>
</comment>
<dbReference type="InterPro" id="IPR046346">
    <property type="entry name" value="Aminoacid_DH-like_N_sf"/>
</dbReference>
<keyword evidence="3" id="KW-0808">Transferase</keyword>
<evidence type="ECO:0000259" key="4">
    <source>
        <dbReference type="Pfam" id="PF08501"/>
    </source>
</evidence>
<feature type="binding site" evidence="3">
    <location>
        <position position="380"/>
    </location>
    <ligand>
        <name>substrate</name>
    </ligand>
</feature>
<feature type="binding site" evidence="3">
    <location>
        <position position="266"/>
    </location>
    <ligand>
        <name>Mg(2+)</name>
        <dbReference type="ChEBI" id="CHEBI:18420"/>
    </ligand>
</feature>
<comment type="subcellular location">
    <subcellularLocation>
        <location evidence="3">Cytoplasm</location>
    </subcellularLocation>
</comment>
<keyword evidence="2 3" id="KW-0057">Aromatic amino acid biosynthesis</keyword>
<organism evidence="6 7">
    <name type="scientific">Dielma fastidiosa</name>
    <dbReference type="NCBI Taxonomy" id="1034346"/>
    <lineage>
        <taxon>Bacteria</taxon>
        <taxon>Bacillati</taxon>
        <taxon>Bacillota</taxon>
        <taxon>Erysipelotrichia</taxon>
        <taxon>Erysipelotrichales</taxon>
        <taxon>Erysipelotrichaceae</taxon>
        <taxon>Dielma</taxon>
    </lineage>
</organism>
<dbReference type="InterPro" id="IPR000623">
    <property type="entry name" value="Shikimate_kinase/TSH1"/>
</dbReference>
<dbReference type="GO" id="GO:0019632">
    <property type="term" value="P:shikimate metabolic process"/>
    <property type="evidence" value="ECO:0007669"/>
    <property type="project" value="TreeGrafter"/>
</dbReference>
<comment type="function">
    <text evidence="3">Catalyzes the specific phosphorylation of the 3-hydroxyl group of shikimic acid using ATP as a cosubstrate.</text>
</comment>
<dbReference type="OrthoDB" id="9792692at2"/>
<dbReference type="GO" id="GO:0000287">
    <property type="term" value="F:magnesium ion binding"/>
    <property type="evidence" value="ECO:0007669"/>
    <property type="project" value="UniProtKB-UniRule"/>
</dbReference>
<keyword evidence="3" id="KW-0460">Magnesium</keyword>
<reference evidence="5" key="2">
    <citation type="submission" date="2022-03" db="EMBL/GenBank/DDBJ databases">
        <title>First case of bacteraemia caused by Dielma fastidiosa in a patient hospitalised with diverticulitis.</title>
        <authorList>
            <person name="Forman-Ankjaer B."/>
            <person name="Hvid-Jensen F."/>
            <person name="Kobel C.M."/>
            <person name="Greve T."/>
        </authorList>
    </citation>
    <scope>NUCLEOTIDE SEQUENCE</scope>
    <source>
        <strain evidence="5">AUH_DF_2021</strain>
    </source>
</reference>
<dbReference type="InterPro" id="IPR022893">
    <property type="entry name" value="Shikimate_DH_fam"/>
</dbReference>
<evidence type="ECO:0000313" key="7">
    <source>
        <dbReference type="Proteomes" id="UP000247612"/>
    </source>
</evidence>
<dbReference type="Gene3D" id="3.40.50.10860">
    <property type="entry name" value="Leucine Dehydrogenase, chain A, domain 1"/>
    <property type="match status" value="1"/>
</dbReference>
<dbReference type="GO" id="GO:0005524">
    <property type="term" value="F:ATP binding"/>
    <property type="evidence" value="ECO:0007669"/>
    <property type="project" value="UniProtKB-UniRule"/>
</dbReference>
<keyword evidence="3" id="KW-0963">Cytoplasm</keyword>
<evidence type="ECO:0000313" key="5">
    <source>
        <dbReference type="EMBL" id="MDY5169042.1"/>
    </source>
</evidence>
<dbReference type="CDD" id="cd01065">
    <property type="entry name" value="NAD_bind_Shikimate_DH"/>
    <property type="match status" value="1"/>
</dbReference>
<dbReference type="STRING" id="1034346.GCA_000313565_02479"/>
<comment type="caution">
    <text evidence="3">Lacks conserved residue(s) required for the propagation of feature annotation.</text>
</comment>
<keyword evidence="3 6" id="KW-0418">Kinase</keyword>
<reference evidence="6 7" key="1">
    <citation type="submission" date="2018-05" db="EMBL/GenBank/DDBJ databases">
        <title>Genomic Encyclopedia of Type Strains, Phase IV (KMG-IV): sequencing the most valuable type-strain genomes for metagenomic binning, comparative biology and taxonomic classification.</title>
        <authorList>
            <person name="Goeker M."/>
        </authorList>
    </citation>
    <scope>NUCLEOTIDE SEQUENCE [LARGE SCALE GENOMIC DNA]</scope>
    <source>
        <strain evidence="6 7">JC118</strain>
    </source>
</reference>
<dbReference type="InterPro" id="IPR027417">
    <property type="entry name" value="P-loop_NTPase"/>
</dbReference>
<dbReference type="GO" id="GO:0009073">
    <property type="term" value="P:aromatic amino acid family biosynthetic process"/>
    <property type="evidence" value="ECO:0007669"/>
    <property type="project" value="UniProtKB-KW"/>
</dbReference>
<accession>A0A2V2ETA6</accession>
<dbReference type="PRINTS" id="PR01100">
    <property type="entry name" value="SHIKIMTKNASE"/>
</dbReference>
<dbReference type="InterPro" id="IPR036291">
    <property type="entry name" value="NAD(P)-bd_dom_sf"/>
</dbReference>
<dbReference type="SUPFAM" id="SSF53223">
    <property type="entry name" value="Aminoacid dehydrogenase-like, N-terminal domain"/>
    <property type="match status" value="1"/>
</dbReference>
<comment type="pathway">
    <text evidence="3">Metabolic intermediate biosynthesis; chorismate biosynthesis; chorismate from D-erythrose 4-phosphate and phosphoenolpyruvate: step 5/7.</text>
</comment>
<dbReference type="Gene3D" id="3.40.50.300">
    <property type="entry name" value="P-loop containing nucleotide triphosphate hydrolases"/>
    <property type="match status" value="1"/>
</dbReference>
<evidence type="ECO:0000256" key="1">
    <source>
        <dbReference type="ARBA" id="ARBA00004871"/>
    </source>
</evidence>
<feature type="binding site" evidence="3">
    <location>
        <position position="308"/>
    </location>
    <ligand>
        <name>substrate</name>
    </ligand>
</feature>
<dbReference type="Pfam" id="PF08501">
    <property type="entry name" value="Shikimate_dh_N"/>
    <property type="match status" value="1"/>
</dbReference>
<dbReference type="GO" id="GO:0005829">
    <property type="term" value="C:cytosol"/>
    <property type="evidence" value="ECO:0007669"/>
    <property type="project" value="TreeGrafter"/>
</dbReference>
<dbReference type="GO" id="GO:0050661">
    <property type="term" value="F:NADP binding"/>
    <property type="evidence" value="ECO:0007669"/>
    <property type="project" value="TreeGrafter"/>
</dbReference>
<dbReference type="Gene3D" id="3.40.50.720">
    <property type="entry name" value="NAD(P)-binding Rossmann-like Domain"/>
    <property type="match status" value="1"/>
</dbReference>
<dbReference type="GO" id="GO:0009423">
    <property type="term" value="P:chorismate biosynthetic process"/>
    <property type="evidence" value="ECO:0007669"/>
    <property type="project" value="UniProtKB-UniRule"/>
</dbReference>
<keyword evidence="3" id="KW-0067">ATP-binding</keyword>
<proteinExistence type="inferred from homology"/>
<comment type="similarity">
    <text evidence="3">Belongs to the shikimate kinase family.</text>
</comment>
<dbReference type="GO" id="GO:0008652">
    <property type="term" value="P:amino acid biosynthetic process"/>
    <property type="evidence" value="ECO:0007669"/>
    <property type="project" value="UniProtKB-KW"/>
</dbReference>
<keyword evidence="7" id="KW-1185">Reference proteome</keyword>
<evidence type="ECO:0000256" key="3">
    <source>
        <dbReference type="HAMAP-Rule" id="MF_00109"/>
    </source>
</evidence>
<dbReference type="Pfam" id="PF01202">
    <property type="entry name" value="SKI"/>
    <property type="match status" value="1"/>
</dbReference>
<dbReference type="Proteomes" id="UP000247612">
    <property type="component" value="Unassembled WGS sequence"/>
</dbReference>
<feature type="binding site" evidence="3">
    <location>
        <position position="330"/>
    </location>
    <ligand>
        <name>substrate</name>
    </ligand>
</feature>
<comment type="caution">
    <text evidence="6">The sequence shown here is derived from an EMBL/GenBank/DDBJ whole genome shotgun (WGS) entry which is preliminary data.</text>
</comment>
<dbReference type="AlphaFoldDB" id="A0A2V2ETA6"/>
<comment type="catalytic activity">
    <reaction evidence="3">
        <text>shikimate + ATP = 3-phosphoshikimate + ADP + H(+)</text>
        <dbReference type="Rhea" id="RHEA:13121"/>
        <dbReference type="ChEBI" id="CHEBI:15378"/>
        <dbReference type="ChEBI" id="CHEBI:30616"/>
        <dbReference type="ChEBI" id="CHEBI:36208"/>
        <dbReference type="ChEBI" id="CHEBI:145989"/>
        <dbReference type="ChEBI" id="CHEBI:456216"/>
        <dbReference type="EC" id="2.7.1.71"/>
    </reaction>
</comment>
<dbReference type="PANTHER" id="PTHR21089:SF1">
    <property type="entry name" value="BIFUNCTIONAL 3-DEHYDROQUINATE DEHYDRATASE_SHIKIMATE DEHYDROGENASE, CHLOROPLASTIC"/>
    <property type="match status" value="1"/>
</dbReference>
<name>A0A2V2ETA6_9FIRM</name>
<keyword evidence="3" id="KW-0028">Amino-acid biosynthesis</keyword>
<dbReference type="GO" id="GO:0004764">
    <property type="term" value="F:shikimate 3-dehydrogenase (NADP+) activity"/>
    <property type="evidence" value="ECO:0007669"/>
    <property type="project" value="InterPro"/>
</dbReference>
<dbReference type="InterPro" id="IPR031322">
    <property type="entry name" value="Shikimate/glucono_kinase"/>
</dbReference>
<protein>
    <recommendedName>
        <fullName evidence="3">Shikimate kinase</fullName>
        <shortName evidence="3">SK</shortName>
        <ecNumber evidence="3">2.7.1.71</ecNumber>
    </recommendedName>
</protein>
<gene>
    <name evidence="3" type="primary">aroK</name>
    <name evidence="6" type="ORF">DES51_10283</name>
    <name evidence="5" type="ORF">MQE39_13060</name>
</gene>
<sequence length="415" mass="46894">MRIGLIGKKLGHSFSKMIHEKLIDQPYELIELDEQQLVEFMETKAFKAINVTIPYKETVMQYCDEIDEQALAIHAVNAIVNRNGRLIATNTDFTGLMLMLKQHNIVIKDKCCCVLGTGGTSKTAQAVLKAMGAKEILVAGRNKPAPIISYEALKQHQEIQVFINATSVGMYPNNDDQIIDLADFGQLEAVADVIYNPLTTRLCQQAEELKLKHVNGLKMLVAQAKAACEFFHDIALDDEKIHQITDEIYKDMANIVIIGMPSSGKTTLSQELAKISDKRLVDIDEEIVRREQRTIREIFDTEGEARFREIETAICKDLAKQTKLIISCGGGIIKNEENMRSLAQNGIIFHIRRNLDALLVDDSRPLSSSKERLMAMEKERMPLYQKYSQFEIDNNSTIEAALKQIKERFDEVTCN</sequence>
<dbReference type="SUPFAM" id="SSF52540">
    <property type="entry name" value="P-loop containing nucleoside triphosphate hydrolases"/>
    <property type="match status" value="1"/>
</dbReference>
<keyword evidence="3" id="KW-0547">Nucleotide-binding</keyword>
<comment type="pathway">
    <text evidence="1">Metabolic intermediate biosynthesis; chorismate biosynthesis; chorismate from D-erythrose 4-phosphate and phosphoenolpyruvate: step 4/7.</text>
</comment>
<dbReference type="EMBL" id="QJKH01000002">
    <property type="protein sequence ID" value="PXX80965.1"/>
    <property type="molecule type" value="Genomic_DNA"/>
</dbReference>
<dbReference type="GO" id="GO:0004765">
    <property type="term" value="F:shikimate kinase activity"/>
    <property type="evidence" value="ECO:0007669"/>
    <property type="project" value="UniProtKB-UniRule"/>
</dbReference>
<dbReference type="Proteomes" id="UP001276902">
    <property type="component" value="Unassembled WGS sequence"/>
</dbReference>
<evidence type="ECO:0000256" key="2">
    <source>
        <dbReference type="ARBA" id="ARBA00023141"/>
    </source>
</evidence>